<reference evidence="9" key="1">
    <citation type="journal article" date="2019" name="Nat. Commun.">
        <title>Expansion of phycobilisome linker gene families in mesophilic red algae.</title>
        <authorList>
            <person name="Lee J."/>
            <person name="Kim D."/>
            <person name="Bhattacharya D."/>
            <person name="Yoon H.S."/>
        </authorList>
    </citation>
    <scope>NUCLEOTIDE SEQUENCE [LARGE SCALE GENOMIC DNA]</scope>
    <source>
        <strain evidence="9">CCMP 1328</strain>
    </source>
</reference>
<dbReference type="AlphaFoldDB" id="A0A5J4YWU7"/>
<dbReference type="Proteomes" id="UP000324585">
    <property type="component" value="Unassembled WGS sequence"/>
</dbReference>
<evidence type="ECO:0000259" key="7">
    <source>
        <dbReference type="Pfam" id="PF08572"/>
    </source>
</evidence>
<evidence type="ECO:0000256" key="1">
    <source>
        <dbReference type="ARBA" id="ARBA00004123"/>
    </source>
</evidence>
<keyword evidence="4" id="KW-0539">Nucleus</keyword>
<evidence type="ECO:0000313" key="9">
    <source>
        <dbReference type="Proteomes" id="UP000324585"/>
    </source>
</evidence>
<dbReference type="Pfam" id="PF08572">
    <property type="entry name" value="PRP3"/>
    <property type="match status" value="1"/>
</dbReference>
<dbReference type="GO" id="GO:0000398">
    <property type="term" value="P:mRNA splicing, via spliceosome"/>
    <property type="evidence" value="ECO:0007669"/>
    <property type="project" value="InterPro"/>
</dbReference>
<dbReference type="PANTHER" id="PTHR14212">
    <property type="entry name" value="U4/U6-ASSOCIATED RNA SPLICING FACTOR-RELATED"/>
    <property type="match status" value="1"/>
</dbReference>
<evidence type="ECO:0000256" key="3">
    <source>
        <dbReference type="ARBA" id="ARBA00023187"/>
    </source>
</evidence>
<feature type="region of interest" description="Disordered" evidence="5">
    <location>
        <begin position="72"/>
        <end position="119"/>
    </location>
</feature>
<dbReference type="InterPro" id="IPR010541">
    <property type="entry name" value="Prp3_C"/>
</dbReference>
<organism evidence="8 9">
    <name type="scientific">Porphyridium purpureum</name>
    <name type="common">Red alga</name>
    <name type="synonym">Porphyridium cruentum</name>
    <dbReference type="NCBI Taxonomy" id="35688"/>
    <lineage>
        <taxon>Eukaryota</taxon>
        <taxon>Rhodophyta</taxon>
        <taxon>Bangiophyceae</taxon>
        <taxon>Porphyridiales</taxon>
        <taxon>Porphyridiaceae</taxon>
        <taxon>Porphyridium</taxon>
    </lineage>
</organism>
<comment type="caution">
    <text evidence="8">The sequence shown here is derived from an EMBL/GenBank/DDBJ whole genome shotgun (WGS) entry which is preliminary data.</text>
</comment>
<name>A0A5J4YWU7_PORPP</name>
<protein>
    <submittedName>
        <fullName evidence="8">U4/U6 small nuclear ribonucleoprotein Prp3</fullName>
    </submittedName>
</protein>
<feature type="compositionally biased region" description="Low complexity" evidence="5">
    <location>
        <begin position="72"/>
        <end position="82"/>
    </location>
</feature>
<dbReference type="EMBL" id="VRMN01000003">
    <property type="protein sequence ID" value="KAA8495806.1"/>
    <property type="molecule type" value="Genomic_DNA"/>
</dbReference>
<evidence type="ECO:0000313" key="8">
    <source>
        <dbReference type="EMBL" id="KAA8495806.1"/>
    </source>
</evidence>
<accession>A0A5J4YWU7</accession>
<dbReference type="OMA" id="CVMHPRF"/>
<comment type="subcellular location">
    <subcellularLocation>
        <location evidence="1">Nucleus</location>
    </subcellularLocation>
</comment>
<keyword evidence="3" id="KW-0508">mRNA splicing</keyword>
<dbReference type="OrthoDB" id="10264544at2759"/>
<gene>
    <name evidence="8" type="ORF">FVE85_1961</name>
</gene>
<feature type="compositionally biased region" description="Basic and acidic residues" evidence="5">
    <location>
        <begin position="90"/>
        <end position="99"/>
    </location>
</feature>
<feature type="region of interest" description="Disordered" evidence="5">
    <location>
        <begin position="1"/>
        <end position="57"/>
    </location>
</feature>
<sequence length="586" mass="65391">MEPAGRTIARRSRFSSIATEHDRAQGDAAQDAPHAQSGAPVASLAGCEPHSNEGSVAAQRAAALNARISAALSAAASSDANAPMVRKRSRFSDVSERGDGTSSSVAPKHEPSGVKRPRVEVGELRISKETEVIKASAPARTLPTAKQATFSVLSNDYGERDSMRELEAIPVGPVATLQVNRMRERERRLNKLFQTGERERFHEHDETNPFFDPELRGARARKRDIGKRIEFQTQGTFATQGEQLREQHRVQSLFDRAKQDELDRAKLCPPLALLKDPVFNKPPAVEWWDAEFVEDADKFAQDEFDLDANIQAKDVISSLVHIPVTVNFQGPNAQEIVMPLMLTKAESKRMRRMRRLAAEQKRQDEIQMGLADPPRPKVKLSNLMRVLAVQQTQDPTKVEAQVRRDIEERQRRHLAANEAKKPTKEEVWQRMSEKMERDREAGIHIAVFRVLGGMHVMHKAKIEASAKDLHLTGVTFAGPDSSMIVVEGGVKAVRKFIHLMLERISWDNKETCDDHDAFGAVPIGAGTAGISAGEQVSTPCSLSWQGRVAQSTFDDFETLSQPPEHARSFFRKHELLHLWDSCMNLA</sequence>
<keyword evidence="8" id="KW-0687">Ribonucleoprotein</keyword>
<feature type="domain" description="Small nuclear ribonucleoprotein Prp3 C-terminal" evidence="6">
    <location>
        <begin position="454"/>
        <end position="581"/>
    </location>
</feature>
<proteinExistence type="predicted"/>
<dbReference type="PANTHER" id="PTHR14212:SF0">
    <property type="entry name" value="U4_U6 SMALL NUCLEAR RIBONUCLEOPROTEIN PRP3"/>
    <property type="match status" value="1"/>
</dbReference>
<dbReference type="GO" id="GO:0046540">
    <property type="term" value="C:U4/U6 x U5 tri-snRNP complex"/>
    <property type="evidence" value="ECO:0007669"/>
    <property type="project" value="InterPro"/>
</dbReference>
<dbReference type="InterPro" id="IPR027104">
    <property type="entry name" value="Prp3"/>
</dbReference>
<evidence type="ECO:0000256" key="5">
    <source>
        <dbReference type="SAM" id="MobiDB-lite"/>
    </source>
</evidence>
<feature type="domain" description="Pre-mRNA-splicing factor 3" evidence="7">
    <location>
        <begin position="208"/>
        <end position="422"/>
    </location>
</feature>
<dbReference type="CDD" id="cd24162">
    <property type="entry name" value="Prp3_C"/>
    <property type="match status" value="1"/>
</dbReference>
<dbReference type="InterPro" id="IPR013881">
    <property type="entry name" value="Pre-mRNA_splic_Prp3_dom"/>
</dbReference>
<evidence type="ECO:0000259" key="6">
    <source>
        <dbReference type="Pfam" id="PF06544"/>
    </source>
</evidence>
<keyword evidence="9" id="KW-1185">Reference proteome</keyword>
<evidence type="ECO:0000256" key="2">
    <source>
        <dbReference type="ARBA" id="ARBA00022664"/>
    </source>
</evidence>
<feature type="compositionally biased region" description="Basic and acidic residues" evidence="5">
    <location>
        <begin position="107"/>
        <end position="119"/>
    </location>
</feature>
<evidence type="ECO:0000256" key="4">
    <source>
        <dbReference type="ARBA" id="ARBA00023242"/>
    </source>
</evidence>
<keyword evidence="2" id="KW-0507">mRNA processing</keyword>
<dbReference type="Pfam" id="PF06544">
    <property type="entry name" value="Prp3_C"/>
    <property type="match status" value="1"/>
</dbReference>